<dbReference type="Gene3D" id="3.40.50.2000">
    <property type="entry name" value="Glycogen Phosphorylase B"/>
    <property type="match status" value="2"/>
</dbReference>
<dbReference type="RefSeq" id="WP_089776771.1">
    <property type="nucleotide sequence ID" value="NZ_CABLRR010000001.1"/>
</dbReference>
<dbReference type="CDD" id="cd03801">
    <property type="entry name" value="GT4_PimA-like"/>
    <property type="match status" value="1"/>
</dbReference>
<evidence type="ECO:0000313" key="2">
    <source>
        <dbReference type="EMBL" id="CQR48728.1"/>
    </source>
</evidence>
<name>A0A0D6JMA2_9EURY</name>
<dbReference type="PANTHER" id="PTHR46401:SF2">
    <property type="entry name" value="GLYCOSYLTRANSFERASE WBBK-RELATED"/>
    <property type="match status" value="1"/>
</dbReference>
<protein>
    <submittedName>
        <fullName evidence="2">Uncharacterized protein</fullName>
    </submittedName>
</protein>
<keyword evidence="1" id="KW-0808">Transferase</keyword>
<dbReference type="SUPFAM" id="SSF53756">
    <property type="entry name" value="UDP-Glycosyltransferase/glycogen phosphorylase"/>
    <property type="match status" value="1"/>
</dbReference>
<dbReference type="GO" id="GO:0016757">
    <property type="term" value="F:glycosyltransferase activity"/>
    <property type="evidence" value="ECO:0007669"/>
    <property type="project" value="TreeGrafter"/>
</dbReference>
<organism evidence="2 3">
    <name type="scientific">Haloferax massiliensis</name>
    <dbReference type="NCBI Taxonomy" id="1476858"/>
    <lineage>
        <taxon>Archaea</taxon>
        <taxon>Methanobacteriati</taxon>
        <taxon>Methanobacteriota</taxon>
        <taxon>Stenosarchaea group</taxon>
        <taxon>Halobacteria</taxon>
        <taxon>Halobacteriales</taxon>
        <taxon>Haloferacaceae</taxon>
        <taxon>Haloferax</taxon>
    </lineage>
</organism>
<dbReference type="OrthoDB" id="132546at2157"/>
<evidence type="ECO:0000313" key="3">
    <source>
        <dbReference type="Proteomes" id="UP000198902"/>
    </source>
</evidence>
<dbReference type="PANTHER" id="PTHR46401">
    <property type="entry name" value="GLYCOSYLTRANSFERASE WBBK-RELATED"/>
    <property type="match status" value="1"/>
</dbReference>
<gene>
    <name evidence="2" type="ORF">BN996_00175</name>
</gene>
<reference evidence="3" key="1">
    <citation type="submission" date="2015-03" db="EMBL/GenBank/DDBJ databases">
        <authorList>
            <person name="Urmite Genomes"/>
        </authorList>
    </citation>
    <scope>NUCLEOTIDE SEQUENCE [LARGE SCALE GENOMIC DNA]</scope>
    <source>
        <strain evidence="3">Arc-Hr</strain>
    </source>
</reference>
<dbReference type="AlphaFoldDB" id="A0A0D6JMA2"/>
<proteinExistence type="predicted"/>
<evidence type="ECO:0000256" key="1">
    <source>
        <dbReference type="ARBA" id="ARBA00022679"/>
    </source>
</evidence>
<dbReference type="Pfam" id="PF13692">
    <property type="entry name" value="Glyco_trans_1_4"/>
    <property type="match status" value="1"/>
</dbReference>
<keyword evidence="3" id="KW-1185">Reference proteome</keyword>
<dbReference type="EMBL" id="CSTE01000001">
    <property type="protein sequence ID" value="CQR48728.1"/>
    <property type="molecule type" value="Genomic_DNA"/>
</dbReference>
<sequence>MNILQVVPNRVHPPNTGGDHRKHGLMTAFVSSKDDVTRYCQGGDPRNYFSGKFLSSIEIEGSYRELRVNHPLHDLASLPVLFDFPYVLLGPALELTPTKTLHQLVDDADIVFVEGPWQVSAVDSILDDGLLVYSSHNYEPERFSALSSGSPLHQLFYRWVKKSERKAVDHADLVVCTSERDKDIYSREFSEAEILIAPNGTYANNSPTDSATNRQSIRNQHDIGEDTSLVLFVGSKHTPNIEALKFLHDIAAEVNDESIQFLAVGTACEEVDKETHNVEQVGFVKEIEPYFQAADFAVHPMKSGGGTNVKLFDYFNWELPVISTPFGVRGLDVSDGEEIIISELSEFQSSIQRLHQDDELKKSIGESAQEIVKNKYDWSQISAELRQTILDWV</sequence>
<dbReference type="Proteomes" id="UP000198902">
    <property type="component" value="Unassembled WGS sequence"/>
</dbReference>
<accession>A0A0D6JMA2</accession>